<name>A0A2S3YTB6_9HYPH</name>
<accession>A0A2S3YTB6</accession>
<evidence type="ECO:0000313" key="3">
    <source>
        <dbReference type="Proteomes" id="UP000237511"/>
    </source>
</evidence>
<keyword evidence="1" id="KW-0175">Coiled coil</keyword>
<sequence>MKAGVRQVYISSLDELRRRLDLHERRVAGVSEDDLQQIARVAPSPIDEDEQLFAGREDAGAAVDDDDLEVDQEKLDLHYFAG</sequence>
<dbReference type="EMBL" id="LODU01000008">
    <property type="protein sequence ID" value="POH34878.1"/>
    <property type="molecule type" value="Genomic_DNA"/>
</dbReference>
<dbReference type="Proteomes" id="UP000237511">
    <property type="component" value="Unassembled WGS sequence"/>
</dbReference>
<gene>
    <name evidence="2" type="ORF">ATY31_05775</name>
</gene>
<proteinExistence type="predicted"/>
<dbReference type="AlphaFoldDB" id="A0A2S3YTB6"/>
<feature type="coiled-coil region" evidence="1">
    <location>
        <begin position="6"/>
        <end position="33"/>
    </location>
</feature>
<reference evidence="2 3" key="1">
    <citation type="journal article" date="2014" name="Syst. Appl. Microbiol.">
        <title>Microsymbionts of Phaseolus vulgaris in acid and alkaline soils of Mexico.</title>
        <authorList>
            <person name="Verastegui-Valdes M.M."/>
            <person name="Zhang Y.J."/>
            <person name="Rivera-Orduna F.N."/>
            <person name="Cheng H.P."/>
            <person name="Sui X.H."/>
            <person name="Wang E.T."/>
        </authorList>
    </citation>
    <scope>NUCLEOTIDE SEQUENCE [LARGE SCALE GENOMIC DNA]</scope>
    <source>
        <strain evidence="2 3">FG01</strain>
    </source>
</reference>
<comment type="caution">
    <text evidence="2">The sequence shown here is derived from an EMBL/GenBank/DDBJ whole genome shotgun (WGS) entry which is preliminary data.</text>
</comment>
<evidence type="ECO:0000256" key="1">
    <source>
        <dbReference type="SAM" id="Coils"/>
    </source>
</evidence>
<dbReference type="RefSeq" id="WP_097527524.1">
    <property type="nucleotide sequence ID" value="NZ_LODU01000008.1"/>
</dbReference>
<organism evidence="2 3">
    <name type="scientific">Sinorhizobium americanum</name>
    <dbReference type="NCBI Taxonomy" id="194963"/>
    <lineage>
        <taxon>Bacteria</taxon>
        <taxon>Pseudomonadati</taxon>
        <taxon>Pseudomonadota</taxon>
        <taxon>Alphaproteobacteria</taxon>
        <taxon>Hyphomicrobiales</taxon>
        <taxon>Rhizobiaceae</taxon>
        <taxon>Sinorhizobium/Ensifer group</taxon>
        <taxon>Sinorhizobium</taxon>
    </lineage>
</organism>
<protein>
    <submittedName>
        <fullName evidence="2">Uncharacterized protein</fullName>
    </submittedName>
</protein>
<evidence type="ECO:0000313" key="2">
    <source>
        <dbReference type="EMBL" id="POH34878.1"/>
    </source>
</evidence>